<name>A0AAP2DWU7_9BACT</name>
<protein>
    <submittedName>
        <fullName evidence="1">Uncharacterized protein</fullName>
    </submittedName>
</protein>
<accession>A0AAP2DWU7</accession>
<sequence length="244" mass="27870">MATKALTRKPVRKVAKTTRAAKPVKATKKDVSRSYNAFKEFDGQHYTGMQVGRSHKWNYDKGVWRETKVTPDRWELTYNVIKRRAGHAPEGSGVPIGTGYHWFILSHQYVEKLNANDYTTSMVGLKFKLAHKRATKDTWSSSDTAQRNKLIEILRGLIDELEREPEKTIPVPLHFVHKEKDYKGVAIPVISSCVDGVCHQLDITLNKKHVGVLKYTKNGWRITDTPQGLVNAISAQIEEWYELP</sequence>
<dbReference type="RefSeq" id="WP_254082739.1">
    <property type="nucleotide sequence ID" value="NZ_JAHESE010000001.1"/>
</dbReference>
<proteinExistence type="predicted"/>
<gene>
    <name evidence="1" type="ORF">KK062_02965</name>
</gene>
<dbReference type="AlphaFoldDB" id="A0AAP2DWU7"/>
<reference evidence="1 2" key="1">
    <citation type="submission" date="2021-05" db="EMBL/GenBank/DDBJ databases">
        <title>A Polyphasic approach of four new species of the genus Ohtaekwangia: Ohtaekwangia histidinii sp. nov., Ohtaekwangia cretensis sp. nov., Ohtaekwangia indiensis sp. nov., Ohtaekwangia reichenbachii sp. nov. from diverse environment.</title>
        <authorList>
            <person name="Octaviana S."/>
        </authorList>
    </citation>
    <scope>NUCLEOTIDE SEQUENCE [LARGE SCALE GENOMIC DNA]</scope>
    <source>
        <strain evidence="1 2">PWU5</strain>
    </source>
</reference>
<organism evidence="1 2">
    <name type="scientific">Dawidia cretensis</name>
    <dbReference type="NCBI Taxonomy" id="2782350"/>
    <lineage>
        <taxon>Bacteria</taxon>
        <taxon>Pseudomonadati</taxon>
        <taxon>Bacteroidota</taxon>
        <taxon>Cytophagia</taxon>
        <taxon>Cytophagales</taxon>
        <taxon>Chryseotaleaceae</taxon>
        <taxon>Dawidia</taxon>
    </lineage>
</organism>
<evidence type="ECO:0000313" key="2">
    <source>
        <dbReference type="Proteomes" id="UP001319080"/>
    </source>
</evidence>
<evidence type="ECO:0000313" key="1">
    <source>
        <dbReference type="EMBL" id="MBT1707164.1"/>
    </source>
</evidence>
<keyword evidence="2" id="KW-1185">Reference proteome</keyword>
<comment type="caution">
    <text evidence="1">The sequence shown here is derived from an EMBL/GenBank/DDBJ whole genome shotgun (WGS) entry which is preliminary data.</text>
</comment>
<dbReference type="EMBL" id="JAHESE010000001">
    <property type="protein sequence ID" value="MBT1707164.1"/>
    <property type="molecule type" value="Genomic_DNA"/>
</dbReference>
<dbReference type="Proteomes" id="UP001319080">
    <property type="component" value="Unassembled WGS sequence"/>
</dbReference>